<accession>A0AA43P5G5</accession>
<proteinExistence type="predicted"/>
<reference evidence="4" key="2">
    <citation type="journal article" date="2023" name="Gut Microbes">
        <title>Characterization of Bifidobacterium kashiwanohense that utilizes both milk- and plant-derived oligosaccharides.</title>
        <authorList>
            <person name="Orihara K."/>
            <person name="Yahagi K."/>
            <person name="Saito Y."/>
            <person name="Watanabe Y."/>
            <person name="Sasai T."/>
            <person name="Hara T."/>
            <person name="Tsukuda N."/>
            <person name="Oki K."/>
            <person name="Fujimoto J."/>
            <person name="Matsuki T."/>
        </authorList>
    </citation>
    <scope>NUCLEOTIDE SEQUENCE</scope>
    <source>
        <strain evidence="4">YIT 13062</strain>
    </source>
</reference>
<dbReference type="Proteomes" id="UP001161916">
    <property type="component" value="Unassembled WGS sequence"/>
</dbReference>
<evidence type="ECO:0000256" key="2">
    <source>
        <dbReference type="SAM" id="MobiDB-lite"/>
    </source>
</evidence>
<gene>
    <name evidence="4" type="ORF">OB951_00045</name>
</gene>
<feature type="region of interest" description="Disordered" evidence="2">
    <location>
        <begin position="242"/>
        <end position="272"/>
    </location>
</feature>
<dbReference type="EMBL" id="JAOPMH010000001">
    <property type="protein sequence ID" value="MDH7889020.1"/>
    <property type="molecule type" value="Genomic_DNA"/>
</dbReference>
<feature type="region of interest" description="Disordered" evidence="2">
    <location>
        <begin position="288"/>
        <end position="357"/>
    </location>
</feature>
<feature type="compositionally biased region" description="Gly residues" evidence="2">
    <location>
        <begin position="346"/>
        <end position="357"/>
    </location>
</feature>
<name>A0AA43P5G5_9BIFI</name>
<evidence type="ECO:0000313" key="5">
    <source>
        <dbReference type="Proteomes" id="UP001161916"/>
    </source>
</evidence>
<keyword evidence="1" id="KW-0175">Coiled coil</keyword>
<protein>
    <recommendedName>
        <fullName evidence="6">Colicin transporter</fullName>
    </recommendedName>
</protein>
<evidence type="ECO:0008006" key="6">
    <source>
        <dbReference type="Google" id="ProtNLM"/>
    </source>
</evidence>
<evidence type="ECO:0000256" key="3">
    <source>
        <dbReference type="SAM" id="Phobius"/>
    </source>
</evidence>
<feature type="compositionally biased region" description="Low complexity" evidence="2">
    <location>
        <begin position="297"/>
        <end position="318"/>
    </location>
</feature>
<feature type="transmembrane region" description="Helical" evidence="3">
    <location>
        <begin position="34"/>
        <end position="55"/>
    </location>
</feature>
<feature type="coiled-coil region" evidence="1">
    <location>
        <begin position="166"/>
        <end position="193"/>
    </location>
</feature>
<evidence type="ECO:0000256" key="1">
    <source>
        <dbReference type="SAM" id="Coils"/>
    </source>
</evidence>
<sequence>MEKNEDLEETQTISPLDLDEANENKKKKPSKKTIIIASTIAAIVVLAGVGGYAYASNSAYDSYGSRVESAKETDSKLVKKIAEAQSLVKATKESDVLDKAVLDSLNKSLKVGESRKGIPDVGNVAKWNLWSVSKAKTIVSNDMTEANDSINAIGKAMGKVESSKTAKQVKDAKDALDKTIADAENLYKDSEGKVQDNKTRESLKTAIDNAKKTSGDKKADVKSLTAANDTLSKAVKAVNDSKNAKAQADAQKQAQEQAQQAQAQAQSVGTPSGGYSGYAYPNVGGSYSGRASQSAPSYSNTGSSSGGSVSSGTSTGGTWDWKNAKDSVGGGFSPITKDNINPDGSATGGGDSHGNMW</sequence>
<evidence type="ECO:0000313" key="4">
    <source>
        <dbReference type="EMBL" id="MDH7889020.1"/>
    </source>
</evidence>
<dbReference type="RefSeq" id="WP_281105215.1">
    <property type="nucleotide sequence ID" value="NZ_JAOPMH010000001.1"/>
</dbReference>
<comment type="caution">
    <text evidence="4">The sequence shown here is derived from an EMBL/GenBank/DDBJ whole genome shotgun (WGS) entry which is preliminary data.</text>
</comment>
<organism evidence="4 5">
    <name type="scientific">Bifidobacterium catenulatum subsp. kashiwanohense</name>
    <dbReference type="NCBI Taxonomy" id="630129"/>
    <lineage>
        <taxon>Bacteria</taxon>
        <taxon>Bacillati</taxon>
        <taxon>Actinomycetota</taxon>
        <taxon>Actinomycetes</taxon>
        <taxon>Bifidobacteriales</taxon>
        <taxon>Bifidobacteriaceae</taxon>
        <taxon>Bifidobacterium</taxon>
    </lineage>
</organism>
<feature type="region of interest" description="Disordered" evidence="2">
    <location>
        <begin position="1"/>
        <end position="31"/>
    </location>
</feature>
<feature type="compositionally biased region" description="Low complexity" evidence="2">
    <location>
        <begin position="244"/>
        <end position="266"/>
    </location>
</feature>
<keyword evidence="3" id="KW-0812">Transmembrane</keyword>
<dbReference type="AlphaFoldDB" id="A0AA43P5G5"/>
<reference evidence="4" key="1">
    <citation type="submission" date="2022-09" db="EMBL/GenBank/DDBJ databases">
        <authorList>
            <person name="Orihara K."/>
        </authorList>
    </citation>
    <scope>NUCLEOTIDE SEQUENCE</scope>
    <source>
        <strain evidence="4">YIT 13062</strain>
    </source>
</reference>
<keyword evidence="3" id="KW-1133">Transmembrane helix</keyword>
<keyword evidence="3" id="KW-0472">Membrane</keyword>